<evidence type="ECO:0000313" key="3">
    <source>
        <dbReference type="Proteomes" id="UP001430701"/>
    </source>
</evidence>
<protein>
    <recommendedName>
        <fullName evidence="4">UspA domain-containing protein</fullName>
    </recommendedName>
</protein>
<feature type="region of interest" description="Disordered" evidence="1">
    <location>
        <begin position="143"/>
        <end position="179"/>
    </location>
</feature>
<keyword evidence="3" id="KW-1185">Reference proteome</keyword>
<proteinExistence type="predicted"/>
<dbReference type="SUPFAM" id="SSF52402">
    <property type="entry name" value="Adenine nucleotide alpha hydrolases-like"/>
    <property type="match status" value="1"/>
</dbReference>
<dbReference type="Proteomes" id="UP001430701">
    <property type="component" value="Unassembled WGS sequence"/>
</dbReference>
<dbReference type="Gene3D" id="3.40.50.12370">
    <property type="match status" value="1"/>
</dbReference>
<evidence type="ECO:0008006" key="4">
    <source>
        <dbReference type="Google" id="ProtNLM"/>
    </source>
</evidence>
<organism evidence="2 3">
    <name type="scientific">Xylella taiwanensis</name>
    <dbReference type="NCBI Taxonomy" id="1444770"/>
    <lineage>
        <taxon>Bacteria</taxon>
        <taxon>Pseudomonadati</taxon>
        <taxon>Pseudomonadota</taxon>
        <taxon>Gammaproteobacteria</taxon>
        <taxon>Lysobacterales</taxon>
        <taxon>Lysobacteraceae</taxon>
        <taxon>Xylella</taxon>
    </lineage>
</organism>
<evidence type="ECO:0000256" key="1">
    <source>
        <dbReference type="SAM" id="MobiDB-lite"/>
    </source>
</evidence>
<name>A0ABS8TW58_9GAMM</name>
<dbReference type="GeneID" id="68900145"/>
<comment type="caution">
    <text evidence="2">The sequence shown here is derived from an EMBL/GenBank/DDBJ whole genome shotgun (WGS) entry which is preliminary data.</text>
</comment>
<dbReference type="EMBL" id="JAJPPU010000002">
    <property type="protein sequence ID" value="MCD8473256.1"/>
    <property type="molecule type" value="Genomic_DNA"/>
</dbReference>
<feature type="compositionally biased region" description="Polar residues" evidence="1">
    <location>
        <begin position="154"/>
        <end position="165"/>
    </location>
</feature>
<gene>
    <name evidence="2" type="ORF">LPH55_07255</name>
</gene>
<dbReference type="RefSeq" id="WP_152536598.1">
    <property type="nucleotide sequence ID" value="NZ_CP053627.1"/>
</dbReference>
<reference evidence="2" key="1">
    <citation type="submission" date="2021-11" db="EMBL/GenBank/DDBJ databases">
        <title>Genome sequence of Xylella taiwanensis PLS432.</title>
        <authorList>
            <person name="Weng L.-W."/>
            <person name="Su C.-C."/>
            <person name="Tsai C.-W."/>
            <person name="Kuo C.-H."/>
        </authorList>
    </citation>
    <scope>NUCLEOTIDE SEQUENCE</scope>
    <source>
        <strain evidence="2">PLS432</strain>
    </source>
</reference>
<accession>A0ABS8TW58</accession>
<sequence>MCIAAPLTLLHIMEGASPVLSYFTASIGLGSREHLLQESADLDEKRARWAREHGQHLFEVAQLHLDQLGIVHPKWLQWHGHLVDSHKAMKDDIRLLVIGRQDKHGESVLEPIGGDVENVIRTRHRPVLVVLLTTLSDRLRRQRQRPSCGCVPSTAPTARRSQLPSSDGCRAIGRTSGAT</sequence>
<evidence type="ECO:0000313" key="2">
    <source>
        <dbReference type="EMBL" id="MCD8473256.1"/>
    </source>
</evidence>